<organism evidence="3 4">
    <name type="scientific">Acromyrmex heyeri</name>
    <dbReference type="NCBI Taxonomy" id="230685"/>
    <lineage>
        <taxon>Eukaryota</taxon>
        <taxon>Metazoa</taxon>
        <taxon>Ecdysozoa</taxon>
        <taxon>Arthropoda</taxon>
        <taxon>Hexapoda</taxon>
        <taxon>Insecta</taxon>
        <taxon>Pterygota</taxon>
        <taxon>Neoptera</taxon>
        <taxon>Endopterygota</taxon>
        <taxon>Hymenoptera</taxon>
        <taxon>Apocrita</taxon>
        <taxon>Aculeata</taxon>
        <taxon>Formicoidea</taxon>
        <taxon>Formicidae</taxon>
        <taxon>Myrmicinae</taxon>
        <taxon>Acromyrmex</taxon>
    </lineage>
</organism>
<feature type="non-terminal residue" evidence="3">
    <location>
        <position position="1"/>
    </location>
</feature>
<gene>
    <name evidence="3" type="primary">Rsrc2</name>
    <name evidence="3" type="ORF">G6Z77_0004988</name>
</gene>
<dbReference type="EMBL" id="JAANIB010011052">
    <property type="protein sequence ID" value="KAG5317072.1"/>
    <property type="molecule type" value="Genomic_DNA"/>
</dbReference>
<dbReference type="PANTHER" id="PTHR22426">
    <property type="entry name" value="ARGININE_SERINE-RICH COILED-COIL PROTEIN 2"/>
    <property type="match status" value="1"/>
</dbReference>
<evidence type="ECO:0000256" key="1">
    <source>
        <dbReference type="SAM" id="MobiDB-lite"/>
    </source>
</evidence>
<proteinExistence type="predicted"/>
<protein>
    <submittedName>
        <fullName evidence="3">RSRC2 protein</fullName>
    </submittedName>
</protein>
<evidence type="ECO:0000259" key="2">
    <source>
        <dbReference type="Pfam" id="PF15477"/>
    </source>
</evidence>
<accession>A0A836JM08</accession>
<dbReference type="Pfam" id="PF15477">
    <property type="entry name" value="SMAP"/>
    <property type="match status" value="1"/>
</dbReference>
<dbReference type="PANTHER" id="PTHR22426:SF2">
    <property type="entry name" value="ARGININE_SERINE-RICH COILED-COIL PROTEIN 2"/>
    <property type="match status" value="1"/>
</dbReference>
<evidence type="ECO:0000313" key="4">
    <source>
        <dbReference type="Proteomes" id="UP000670152"/>
    </source>
</evidence>
<feature type="compositionally biased region" description="Basic and acidic residues" evidence="1">
    <location>
        <begin position="230"/>
        <end position="291"/>
    </location>
</feature>
<feature type="non-terminal residue" evidence="3">
    <location>
        <position position="554"/>
    </location>
</feature>
<dbReference type="AlphaFoldDB" id="A0A836JM08"/>
<feature type="region of interest" description="Disordered" evidence="1">
    <location>
        <begin position="148"/>
        <end position="394"/>
    </location>
</feature>
<dbReference type="InterPro" id="IPR028124">
    <property type="entry name" value="SMAP_dom"/>
</dbReference>
<sequence length="554" mass="64581">MSYTNRRMGLRSNFLMIVEDDVINVDWFQKKTYSRRCLFYLYNHPRCHTIYSLVDNPPHMINKVVYAVGYRCINKLNKFIKVHKGKKEFFNNNNVVYKKVDSSRHSVITEHSLYYNHSFNWKNIKILDSTTAGQLSVSRAIMDSLANYASDGDNSNNSDDTKTPPQGREEANRRASDANYDPVQMDMSEESNNNNSSRESSSERANSPTTAQSTFGSRTESSRALPSPSDQRRGDHENHTSSKDDHRRGDRSDRSRHSSDKGRRYDDRKQRDNNHRDRSRDRRNRDDDKRKTSSVGSSKDEKNDDRERSDKDHHYRDDRRDRNRDRNDRDRRRDRSDRNERDRRHSRDERSKDRYRDERSSYHKERDRTRSRSRSRDRAPQLPFRTMSYREEKGRNKLAQLEKLGIELKPPEGGDTVMMPGGIHGEQNYYNPLATATQGKYAEQIQKRKLLWANKSKQDDGNSTSTAASTANTWMGTTFTHDQDGKVTAKFKRLMGIKGDLPNAPAVGAKPDILKKQEEMFNNMEQQYEVARATTHTQRGVGLGYATGGYQFPR</sequence>
<feature type="compositionally biased region" description="Low complexity" evidence="1">
    <location>
        <begin position="190"/>
        <end position="207"/>
    </location>
</feature>
<comment type="caution">
    <text evidence="3">The sequence shown here is derived from an EMBL/GenBank/DDBJ whole genome shotgun (WGS) entry which is preliminary data.</text>
</comment>
<feature type="domain" description="Small acidic protein-like" evidence="2">
    <location>
        <begin position="474"/>
        <end position="544"/>
    </location>
</feature>
<reference evidence="3 4" key="1">
    <citation type="submission" date="2020-02" db="EMBL/GenBank/DDBJ databases">
        <title>Relaxed selection underlies rapid genomic changes in the transitions from sociality to social parasitism in ants.</title>
        <authorList>
            <person name="Bi X."/>
        </authorList>
    </citation>
    <scope>NUCLEOTIDE SEQUENCE [LARGE SCALE GENOMIC DNA]</scope>
    <source>
        <strain evidence="3">BGI-DK2014b</strain>
        <tissue evidence="3">Whole body</tissue>
    </source>
</reference>
<feature type="compositionally biased region" description="Basic and acidic residues" evidence="1">
    <location>
        <begin position="298"/>
        <end position="379"/>
    </location>
</feature>
<dbReference type="OrthoDB" id="1928974at2759"/>
<feature type="compositionally biased region" description="Polar residues" evidence="1">
    <location>
        <begin position="208"/>
        <end position="224"/>
    </location>
</feature>
<name>A0A836JM08_9HYME</name>
<evidence type="ECO:0000313" key="3">
    <source>
        <dbReference type="EMBL" id="KAG5317072.1"/>
    </source>
</evidence>
<keyword evidence="4" id="KW-1185">Reference proteome</keyword>
<feature type="compositionally biased region" description="Basic and acidic residues" evidence="1">
    <location>
        <begin position="159"/>
        <end position="176"/>
    </location>
</feature>
<dbReference type="Proteomes" id="UP000670152">
    <property type="component" value="Unassembled WGS sequence"/>
</dbReference>